<dbReference type="Gramene" id="KVH95052">
    <property type="protein sequence ID" value="KVH95052"/>
    <property type="gene ID" value="Ccrd_002879"/>
</dbReference>
<organism evidence="1 2">
    <name type="scientific">Cynara cardunculus var. scolymus</name>
    <name type="common">Globe artichoke</name>
    <name type="synonym">Cynara scolymus</name>
    <dbReference type="NCBI Taxonomy" id="59895"/>
    <lineage>
        <taxon>Eukaryota</taxon>
        <taxon>Viridiplantae</taxon>
        <taxon>Streptophyta</taxon>
        <taxon>Embryophyta</taxon>
        <taxon>Tracheophyta</taxon>
        <taxon>Spermatophyta</taxon>
        <taxon>Magnoliopsida</taxon>
        <taxon>eudicotyledons</taxon>
        <taxon>Gunneridae</taxon>
        <taxon>Pentapetalae</taxon>
        <taxon>asterids</taxon>
        <taxon>campanulids</taxon>
        <taxon>Asterales</taxon>
        <taxon>Asteraceae</taxon>
        <taxon>Carduoideae</taxon>
        <taxon>Cardueae</taxon>
        <taxon>Carduinae</taxon>
        <taxon>Cynara</taxon>
    </lineage>
</organism>
<dbReference type="EMBL" id="LEKV01004404">
    <property type="protein sequence ID" value="KVH95052.1"/>
    <property type="molecule type" value="Genomic_DNA"/>
</dbReference>
<comment type="caution">
    <text evidence="1">The sequence shown here is derived from an EMBL/GenBank/DDBJ whole genome shotgun (WGS) entry which is preliminary data.</text>
</comment>
<evidence type="ECO:0000313" key="1">
    <source>
        <dbReference type="EMBL" id="KVH95052.1"/>
    </source>
</evidence>
<dbReference type="Proteomes" id="UP000243975">
    <property type="component" value="Unassembled WGS sequence"/>
</dbReference>
<gene>
    <name evidence="1" type="ORF">Ccrd_002879</name>
</gene>
<accession>A0A118JWU6</accession>
<sequence length="80" mass="9188">MTVWKHLRELFQDNRSIRRAFPLFLPTAKTSNHANKLLSFDNPIFDECLFIQLVSGLSCDYNMVATVIEQSIPLPSFTKA</sequence>
<protein>
    <submittedName>
        <fullName evidence="1">Uncharacterized protein</fullName>
    </submittedName>
</protein>
<keyword evidence="2" id="KW-1185">Reference proteome</keyword>
<dbReference type="AlphaFoldDB" id="A0A118JWU6"/>
<name>A0A118JWU6_CYNCS</name>
<evidence type="ECO:0000313" key="2">
    <source>
        <dbReference type="Proteomes" id="UP000243975"/>
    </source>
</evidence>
<reference evidence="1 2" key="1">
    <citation type="journal article" date="2016" name="Sci. Rep.">
        <title>The genome sequence of the outbreeding globe artichoke constructed de novo incorporating a phase-aware low-pass sequencing strategy of F1 progeny.</title>
        <authorList>
            <person name="Scaglione D."/>
            <person name="Reyes-Chin-Wo S."/>
            <person name="Acquadro A."/>
            <person name="Froenicke L."/>
            <person name="Portis E."/>
            <person name="Beitel C."/>
            <person name="Tirone M."/>
            <person name="Mauro R."/>
            <person name="Lo Monaco A."/>
            <person name="Mauromicale G."/>
            <person name="Faccioli P."/>
            <person name="Cattivelli L."/>
            <person name="Rieseberg L."/>
            <person name="Michelmore R."/>
            <person name="Lanteri S."/>
        </authorList>
    </citation>
    <scope>NUCLEOTIDE SEQUENCE [LARGE SCALE GENOMIC DNA]</scope>
    <source>
        <strain evidence="1">2C</strain>
    </source>
</reference>
<proteinExistence type="predicted"/>